<dbReference type="GO" id="GO:0005737">
    <property type="term" value="C:cytoplasm"/>
    <property type="evidence" value="ECO:0007669"/>
    <property type="project" value="UniProtKB-SubCell"/>
</dbReference>
<dbReference type="InterPro" id="IPR036267">
    <property type="entry name" value="RuvA_C_sf"/>
</dbReference>
<reference evidence="8 9" key="1">
    <citation type="journal article" date="2017" name="ISME J.">
        <title>Potential for microbial H2 and metal transformations associated with novel bacteria and archaea in deep terrestrial subsurface sediments.</title>
        <authorList>
            <person name="Hernsdorf A.W."/>
            <person name="Amano Y."/>
            <person name="Miyakawa K."/>
            <person name="Ise K."/>
            <person name="Suzuki Y."/>
            <person name="Anantharaman K."/>
            <person name="Probst A."/>
            <person name="Burstein D."/>
            <person name="Thomas B.C."/>
            <person name="Banfield J.F."/>
        </authorList>
    </citation>
    <scope>NUCLEOTIDE SEQUENCE [LARGE SCALE GENOMIC DNA]</scope>
    <source>
        <strain evidence="8">HGW-Wallbacteria-1</strain>
    </source>
</reference>
<dbReference type="Pfam" id="PF07499">
    <property type="entry name" value="RuvA_C"/>
    <property type="match status" value="1"/>
</dbReference>
<feature type="domain" description="Helix-hairpin-helix DNA-binding motif class 1" evidence="7">
    <location>
        <begin position="73"/>
        <end position="92"/>
    </location>
</feature>
<evidence type="ECO:0000256" key="5">
    <source>
        <dbReference type="ARBA" id="ARBA00023204"/>
    </source>
</evidence>
<keyword evidence="1 6" id="KW-0963">Cytoplasm</keyword>
<feature type="region of interest" description="Domain I" evidence="6">
    <location>
        <begin position="1"/>
        <end position="64"/>
    </location>
</feature>
<comment type="function">
    <text evidence="6">The RuvA-RuvB-RuvC complex processes Holliday junction (HJ) DNA during genetic recombination and DNA repair, while the RuvA-RuvB complex plays an important role in the rescue of blocked DNA replication forks via replication fork reversal (RFR). RuvA specifically binds to HJ cruciform DNA, conferring on it an open structure. The RuvB hexamer acts as an ATP-dependent pump, pulling dsDNA into and through the RuvAB complex. HJ branch migration allows RuvC to scan DNA until it finds its consensus sequence, where it cleaves and resolves the cruciform DNA.</text>
</comment>
<dbReference type="InterPro" id="IPR003583">
    <property type="entry name" value="Hlx-hairpin-Hlx_DNA-bd_motif"/>
</dbReference>
<dbReference type="InterPro" id="IPR000085">
    <property type="entry name" value="RuvA"/>
</dbReference>
<gene>
    <name evidence="6 8" type="primary">ruvA</name>
    <name evidence="8" type="ORF">CVV64_08895</name>
</gene>
<evidence type="ECO:0000256" key="6">
    <source>
        <dbReference type="HAMAP-Rule" id="MF_00031"/>
    </source>
</evidence>
<evidence type="ECO:0000256" key="4">
    <source>
        <dbReference type="ARBA" id="ARBA00023172"/>
    </source>
</evidence>
<dbReference type="InterPro" id="IPR012340">
    <property type="entry name" value="NA-bd_OB-fold"/>
</dbReference>
<dbReference type="Gene3D" id="1.10.8.10">
    <property type="entry name" value="DNA helicase RuvA subunit, C-terminal domain"/>
    <property type="match status" value="1"/>
</dbReference>
<dbReference type="SUPFAM" id="SSF47781">
    <property type="entry name" value="RuvA domain 2-like"/>
    <property type="match status" value="1"/>
</dbReference>
<dbReference type="GO" id="GO:0048476">
    <property type="term" value="C:Holliday junction resolvase complex"/>
    <property type="evidence" value="ECO:0007669"/>
    <property type="project" value="UniProtKB-UniRule"/>
</dbReference>
<dbReference type="CDD" id="cd14332">
    <property type="entry name" value="UBA_RuvA_C"/>
    <property type="match status" value="1"/>
</dbReference>
<comment type="similarity">
    <text evidence="6">Belongs to the RuvA family.</text>
</comment>
<dbReference type="GO" id="GO:0009379">
    <property type="term" value="C:Holliday junction helicase complex"/>
    <property type="evidence" value="ECO:0007669"/>
    <property type="project" value="InterPro"/>
</dbReference>
<dbReference type="SUPFAM" id="SSF50249">
    <property type="entry name" value="Nucleic acid-binding proteins"/>
    <property type="match status" value="1"/>
</dbReference>
<comment type="subcellular location">
    <subcellularLocation>
        <location evidence="6">Cytoplasm</location>
    </subcellularLocation>
</comment>
<organism evidence="8 9">
    <name type="scientific">Candidatus Wallbacteria bacterium HGW-Wallbacteria-1</name>
    <dbReference type="NCBI Taxonomy" id="2013854"/>
    <lineage>
        <taxon>Bacteria</taxon>
        <taxon>Candidatus Walliibacteriota</taxon>
    </lineage>
</organism>
<keyword evidence="4 6" id="KW-0233">DNA recombination</keyword>
<dbReference type="Gene3D" id="1.10.150.20">
    <property type="entry name" value="5' to 3' exonuclease, C-terminal subdomain"/>
    <property type="match status" value="1"/>
</dbReference>
<evidence type="ECO:0000256" key="1">
    <source>
        <dbReference type="ARBA" id="ARBA00022490"/>
    </source>
</evidence>
<protein>
    <recommendedName>
        <fullName evidence="6">Holliday junction branch migration complex subunit RuvA</fullName>
    </recommendedName>
</protein>
<proteinExistence type="inferred from homology"/>
<dbReference type="SMART" id="SM00278">
    <property type="entry name" value="HhH1"/>
    <property type="match status" value="2"/>
</dbReference>
<sequence length="202" mass="21482">MLNHLKGILVSSQGNRVVIDVSGFGMELAVSSNTLSSLPAPGSPITIMTHMAMRDDSIDLFGFSSDRERELFRYLITIPSIGPKIALGILSNISPESLFMAVMEENIALLTKLPGVGKKTAQRLILELRDKFGTEGIPSESGATLSDLQQASGSGGSAAVEALVSLGYTRAEIRRAMSSVKGVGTSAEELIQACLAFFYRGK</sequence>
<dbReference type="GO" id="GO:0009378">
    <property type="term" value="F:four-way junction helicase activity"/>
    <property type="evidence" value="ECO:0007669"/>
    <property type="project" value="InterPro"/>
</dbReference>
<comment type="domain">
    <text evidence="6">Has three domains with a flexible linker between the domains II and III and assumes an 'L' shape. Domain III is highly mobile and contacts RuvB.</text>
</comment>
<evidence type="ECO:0000313" key="9">
    <source>
        <dbReference type="Proteomes" id="UP000233256"/>
    </source>
</evidence>
<dbReference type="InterPro" id="IPR011114">
    <property type="entry name" value="RuvA_C"/>
</dbReference>
<name>A0A2N1PQB3_9BACT</name>
<evidence type="ECO:0000259" key="7">
    <source>
        <dbReference type="SMART" id="SM00278"/>
    </source>
</evidence>
<dbReference type="Pfam" id="PF01330">
    <property type="entry name" value="RuvA_N"/>
    <property type="match status" value="1"/>
</dbReference>
<dbReference type="GO" id="GO:0000400">
    <property type="term" value="F:four-way junction DNA binding"/>
    <property type="evidence" value="ECO:0007669"/>
    <property type="project" value="UniProtKB-UniRule"/>
</dbReference>
<feature type="domain" description="Helix-hairpin-helix DNA-binding motif class 1" evidence="7">
    <location>
        <begin position="108"/>
        <end position="127"/>
    </location>
</feature>
<evidence type="ECO:0000313" key="8">
    <source>
        <dbReference type="EMBL" id="PKK90472.1"/>
    </source>
</evidence>
<dbReference type="EMBL" id="PGXC01000005">
    <property type="protein sequence ID" value="PKK90472.1"/>
    <property type="molecule type" value="Genomic_DNA"/>
</dbReference>
<dbReference type="GO" id="GO:0006281">
    <property type="term" value="P:DNA repair"/>
    <property type="evidence" value="ECO:0007669"/>
    <property type="project" value="UniProtKB-UniRule"/>
</dbReference>
<dbReference type="AlphaFoldDB" id="A0A2N1PQB3"/>
<keyword evidence="2 6" id="KW-0227">DNA damage</keyword>
<comment type="subunit">
    <text evidence="6">Homotetramer. Forms an RuvA(8)-RuvB(12)-Holliday junction (HJ) complex. HJ DNA is sandwiched between 2 RuvA tetramers; dsDNA enters through RuvA and exits via RuvB. An RuvB hexamer assembles on each DNA strand where it exits the tetramer. Each RuvB hexamer is contacted by two RuvA subunits (via domain III) on 2 adjacent RuvB subunits; this complex drives branch migration. In the full resolvosome a probable DNA-RuvA(4)-RuvB(12)-RuvC(2) complex forms which resolves the HJ.</text>
</comment>
<accession>A0A2N1PQB3</accession>
<evidence type="ECO:0000256" key="3">
    <source>
        <dbReference type="ARBA" id="ARBA00023125"/>
    </source>
</evidence>
<dbReference type="Pfam" id="PF14520">
    <property type="entry name" value="HHH_5"/>
    <property type="match status" value="1"/>
</dbReference>
<dbReference type="NCBIfam" id="TIGR00084">
    <property type="entry name" value="ruvA"/>
    <property type="match status" value="1"/>
</dbReference>
<evidence type="ECO:0000256" key="2">
    <source>
        <dbReference type="ARBA" id="ARBA00022763"/>
    </source>
</evidence>
<dbReference type="SUPFAM" id="SSF46929">
    <property type="entry name" value="DNA helicase RuvA subunit, C-terminal domain"/>
    <property type="match status" value="1"/>
</dbReference>
<comment type="caution">
    <text evidence="6">Lacks conserved residue(s) required for the propagation of feature annotation.</text>
</comment>
<feature type="region of interest" description="Domain III" evidence="6">
    <location>
        <begin position="155"/>
        <end position="202"/>
    </location>
</feature>
<dbReference type="Proteomes" id="UP000233256">
    <property type="component" value="Unassembled WGS sequence"/>
</dbReference>
<dbReference type="InterPro" id="IPR013849">
    <property type="entry name" value="DNA_helicase_Holl-junc_RuvA_I"/>
</dbReference>
<dbReference type="HAMAP" id="MF_00031">
    <property type="entry name" value="DNA_HJ_migration_RuvA"/>
    <property type="match status" value="1"/>
</dbReference>
<comment type="caution">
    <text evidence="8">The sequence shown here is derived from an EMBL/GenBank/DDBJ whole genome shotgun (WGS) entry which is preliminary data.</text>
</comment>
<dbReference type="GO" id="GO:0006310">
    <property type="term" value="P:DNA recombination"/>
    <property type="evidence" value="ECO:0007669"/>
    <property type="project" value="UniProtKB-UniRule"/>
</dbReference>
<dbReference type="InterPro" id="IPR010994">
    <property type="entry name" value="RuvA_2-like"/>
</dbReference>
<keyword evidence="5 6" id="KW-0234">DNA repair</keyword>
<keyword evidence="3 6" id="KW-0238">DNA-binding</keyword>
<dbReference type="GO" id="GO:0005524">
    <property type="term" value="F:ATP binding"/>
    <property type="evidence" value="ECO:0007669"/>
    <property type="project" value="InterPro"/>
</dbReference>
<dbReference type="Gene3D" id="2.40.50.140">
    <property type="entry name" value="Nucleic acid-binding proteins"/>
    <property type="match status" value="1"/>
</dbReference>